<feature type="binding site" evidence="8">
    <location>
        <begin position="299"/>
        <end position="301"/>
    </location>
    <ligand>
        <name>GTP</name>
        <dbReference type="ChEBI" id="CHEBI:37565"/>
    </ligand>
</feature>
<dbReference type="Pfam" id="PF01018">
    <property type="entry name" value="GTP1_OBG"/>
    <property type="match status" value="1"/>
</dbReference>
<evidence type="ECO:0000256" key="3">
    <source>
        <dbReference type="ARBA" id="ARBA00022723"/>
    </source>
</evidence>
<comment type="subcellular location">
    <subcellularLocation>
        <location evidence="8">Cytoplasm</location>
    </subcellularLocation>
</comment>
<comment type="cofactor">
    <cofactor evidence="8">
        <name>Mg(2+)</name>
        <dbReference type="ChEBI" id="CHEBI:18420"/>
    </cofactor>
</comment>
<gene>
    <name evidence="8" type="primary">obg</name>
    <name evidence="11" type="ORF">OMAG_002058</name>
</gene>
<feature type="binding site" evidence="8">
    <location>
        <position position="184"/>
    </location>
    <ligand>
        <name>Mg(2+)</name>
        <dbReference type="ChEBI" id="CHEBI:18420"/>
    </ligand>
</feature>
<accession>A0A0F0CPW3</accession>
<dbReference type="CDD" id="cd01898">
    <property type="entry name" value="Obg"/>
    <property type="match status" value="1"/>
</dbReference>
<keyword evidence="12" id="KW-1185">Reference proteome</keyword>
<evidence type="ECO:0000256" key="7">
    <source>
        <dbReference type="ARBA" id="ARBA00023134"/>
    </source>
</evidence>
<evidence type="ECO:0000313" key="11">
    <source>
        <dbReference type="EMBL" id="KJJ84059.1"/>
    </source>
</evidence>
<reference evidence="11 12" key="1">
    <citation type="submission" date="2015-02" db="EMBL/GenBank/DDBJ databases">
        <title>Single-cell genomics of uncultivated deep-branching MTB reveals a conserved set of magnetosome genes.</title>
        <authorList>
            <person name="Kolinko S."/>
            <person name="Richter M."/>
            <person name="Glockner F.O."/>
            <person name="Brachmann A."/>
            <person name="Schuler D."/>
        </authorList>
    </citation>
    <scope>NUCLEOTIDE SEQUENCE [LARGE SCALE GENOMIC DNA]</scope>
    <source>
        <strain evidence="11">SKK-01</strain>
    </source>
</reference>
<dbReference type="PROSITE" id="PS51710">
    <property type="entry name" value="G_OBG"/>
    <property type="match status" value="1"/>
</dbReference>
<dbReference type="PROSITE" id="PS51883">
    <property type="entry name" value="OBG"/>
    <property type="match status" value="1"/>
</dbReference>
<dbReference type="GO" id="GO:0003924">
    <property type="term" value="F:GTPase activity"/>
    <property type="evidence" value="ECO:0007669"/>
    <property type="project" value="UniProtKB-UniRule"/>
</dbReference>
<comment type="similarity">
    <text evidence="1 8">Belongs to the TRAFAC class OBG-HflX-like GTPase superfamily. OBG GTPase family.</text>
</comment>
<comment type="caution">
    <text evidence="11">The sequence shown here is derived from an EMBL/GenBank/DDBJ whole genome shotgun (WGS) entry which is preliminary data.</text>
</comment>
<feature type="domain" description="Obg" evidence="10">
    <location>
        <begin position="1"/>
        <end position="150"/>
    </location>
</feature>
<dbReference type="GO" id="GO:0043022">
    <property type="term" value="F:ribosome binding"/>
    <property type="evidence" value="ECO:0007669"/>
    <property type="project" value="UniProtKB-ARBA"/>
</dbReference>
<dbReference type="InterPro" id="IPR036726">
    <property type="entry name" value="GTP1_OBG_dom_sf"/>
</dbReference>
<dbReference type="NCBIfam" id="NF008956">
    <property type="entry name" value="PRK12299.1"/>
    <property type="match status" value="1"/>
</dbReference>
<dbReference type="PIRSF" id="PIRSF002401">
    <property type="entry name" value="GTP_bd_Obg/CgtA"/>
    <property type="match status" value="1"/>
</dbReference>
<dbReference type="InterPro" id="IPR027417">
    <property type="entry name" value="P-loop_NTPase"/>
</dbReference>
<dbReference type="PANTHER" id="PTHR11702">
    <property type="entry name" value="DEVELOPMENTALLY REGULATED GTP-BINDING PROTEIN-RELATED"/>
    <property type="match status" value="1"/>
</dbReference>
<proteinExistence type="inferred from homology"/>
<evidence type="ECO:0000259" key="9">
    <source>
        <dbReference type="PROSITE" id="PS51710"/>
    </source>
</evidence>
<dbReference type="FunFam" id="2.70.210.12:FF:000001">
    <property type="entry name" value="GTPase Obg"/>
    <property type="match status" value="1"/>
</dbReference>
<dbReference type="NCBIfam" id="NF008955">
    <property type="entry name" value="PRK12297.1"/>
    <property type="match status" value="1"/>
</dbReference>
<dbReference type="NCBIfam" id="TIGR02729">
    <property type="entry name" value="Obg_CgtA"/>
    <property type="match status" value="1"/>
</dbReference>
<dbReference type="GO" id="GO:0005525">
    <property type="term" value="F:GTP binding"/>
    <property type="evidence" value="ECO:0007669"/>
    <property type="project" value="UniProtKB-UniRule"/>
</dbReference>
<dbReference type="Proteomes" id="UP000033428">
    <property type="component" value="Unassembled WGS sequence"/>
</dbReference>
<dbReference type="GO" id="GO:0000287">
    <property type="term" value="F:magnesium ion binding"/>
    <property type="evidence" value="ECO:0007669"/>
    <property type="project" value="InterPro"/>
</dbReference>
<dbReference type="SUPFAM" id="SSF52540">
    <property type="entry name" value="P-loop containing nucleoside triphosphate hydrolases"/>
    <property type="match status" value="1"/>
</dbReference>
<protein>
    <recommendedName>
        <fullName evidence="8">GTPase Obg</fullName>
        <ecNumber evidence="8">3.6.5.-</ecNumber>
    </recommendedName>
    <alternativeName>
        <fullName evidence="8">GTP-binding protein Obg</fullName>
    </alternativeName>
</protein>
<dbReference type="PROSITE" id="PS00905">
    <property type="entry name" value="GTP1_OBG"/>
    <property type="match status" value="1"/>
</dbReference>
<dbReference type="HAMAP" id="MF_01454">
    <property type="entry name" value="GTPase_Obg"/>
    <property type="match status" value="1"/>
</dbReference>
<evidence type="ECO:0000256" key="6">
    <source>
        <dbReference type="ARBA" id="ARBA00022842"/>
    </source>
</evidence>
<dbReference type="InterPro" id="IPR005225">
    <property type="entry name" value="Small_GTP-bd"/>
</dbReference>
<feature type="binding site" evidence="8">
    <location>
        <begin position="182"/>
        <end position="186"/>
    </location>
    <ligand>
        <name>GTP</name>
        <dbReference type="ChEBI" id="CHEBI:37565"/>
    </ligand>
</feature>
<dbReference type="Pfam" id="PF01926">
    <property type="entry name" value="MMR_HSR1"/>
    <property type="match status" value="1"/>
</dbReference>
<keyword evidence="7 8" id="KW-0342">GTP-binding</keyword>
<dbReference type="PANTHER" id="PTHR11702:SF31">
    <property type="entry name" value="MITOCHONDRIAL RIBOSOME-ASSOCIATED GTPASE 2"/>
    <property type="match status" value="1"/>
</dbReference>
<dbReference type="Gene3D" id="2.70.210.12">
    <property type="entry name" value="GTP1/OBG domain"/>
    <property type="match status" value="1"/>
</dbReference>
<evidence type="ECO:0000256" key="1">
    <source>
        <dbReference type="ARBA" id="ARBA00007699"/>
    </source>
</evidence>
<dbReference type="AlphaFoldDB" id="A0A0F0CPW3"/>
<feature type="domain" description="OBG-type G" evidence="9">
    <location>
        <begin position="151"/>
        <end position="318"/>
    </location>
</feature>
<evidence type="ECO:0000256" key="4">
    <source>
        <dbReference type="ARBA" id="ARBA00022741"/>
    </source>
</evidence>
<dbReference type="NCBIfam" id="TIGR00231">
    <property type="entry name" value="small_GTP"/>
    <property type="match status" value="1"/>
</dbReference>
<evidence type="ECO:0000256" key="5">
    <source>
        <dbReference type="ARBA" id="ARBA00022801"/>
    </source>
</evidence>
<name>A0A0F0CPW3_9BACT</name>
<comment type="subunit">
    <text evidence="8">Monomer.</text>
</comment>
<comment type="function">
    <text evidence="8">An essential GTPase which binds GTP, GDP and possibly (p)ppGpp with moderate affinity, with high nucleotide exchange rates and a fairly low GTP hydrolysis rate. Plays a role in control of the cell cycle, stress response, ribosome biogenesis and in those bacteria that undergo differentiation, in morphogenesis control.</text>
</comment>
<dbReference type="SUPFAM" id="SSF82051">
    <property type="entry name" value="Obg GTP-binding protein N-terminal domain"/>
    <property type="match status" value="1"/>
</dbReference>
<feature type="binding site" evidence="8">
    <location>
        <begin position="157"/>
        <end position="164"/>
    </location>
    <ligand>
        <name>GTP</name>
        <dbReference type="ChEBI" id="CHEBI:37565"/>
    </ligand>
</feature>
<keyword evidence="3 8" id="KW-0479">Metal-binding</keyword>
<evidence type="ECO:0000313" key="12">
    <source>
        <dbReference type="Proteomes" id="UP000033428"/>
    </source>
</evidence>
<dbReference type="InterPro" id="IPR006169">
    <property type="entry name" value="GTP1_OBG_dom"/>
</dbReference>
<dbReference type="InterPro" id="IPR014100">
    <property type="entry name" value="GTP-bd_Obg/CgtA"/>
</dbReference>
<comment type="caution">
    <text evidence="8">Lacks conserved residue(s) required for the propagation of feature annotation.</text>
</comment>
<dbReference type="PRINTS" id="PR00326">
    <property type="entry name" value="GTP1OBG"/>
</dbReference>
<dbReference type="GO" id="GO:0042254">
    <property type="term" value="P:ribosome biogenesis"/>
    <property type="evidence" value="ECO:0007669"/>
    <property type="project" value="UniProtKB-UniRule"/>
</dbReference>
<dbReference type="EC" id="3.6.5.-" evidence="8"/>
<dbReference type="InterPro" id="IPR031167">
    <property type="entry name" value="G_OBG"/>
</dbReference>
<evidence type="ECO:0000259" key="10">
    <source>
        <dbReference type="PROSITE" id="PS51883"/>
    </source>
</evidence>
<evidence type="ECO:0000256" key="8">
    <source>
        <dbReference type="HAMAP-Rule" id="MF_01454"/>
    </source>
</evidence>
<feature type="binding site" evidence="8">
    <location>
        <begin position="203"/>
        <end position="206"/>
    </location>
    <ligand>
        <name>GTP</name>
        <dbReference type="ChEBI" id="CHEBI:37565"/>
    </ligand>
</feature>
<keyword evidence="2 8" id="KW-0963">Cytoplasm</keyword>
<keyword evidence="5 8" id="KW-0378">Hydrolase</keyword>
<organism evidence="11 12">
    <name type="scientific">Candidatus Omnitrophus magneticus</name>
    <dbReference type="NCBI Taxonomy" id="1609969"/>
    <lineage>
        <taxon>Bacteria</taxon>
        <taxon>Pseudomonadati</taxon>
        <taxon>Candidatus Omnitrophota</taxon>
        <taxon>Candidatus Omnitrophus</taxon>
    </lineage>
</organism>
<sequence>MLIDSAKIYVQAGTGGNGCNSFFKDIFNRKGIPDGGNGGDGGNVVLIGDSNLQTLLDFRYNQHYKAEDAGHGGSNHKQGRRGKDLVVKVPPGTIIRDEANGLLIRDIAKAGDSVIVARGGSGGKGNTKWREASHGAFGEERTLLLELKLVADAGIIGLPNAGKSTLVSKISNSHTKIADYPFTTKSPNLGVVKFHDNAFIIADMPGLIEGAHSGRGLGDKFLKHIERTSVLVHLVDMCPIDGTDPIENYKKIENEIKLYSSVLSKKPKVVVAGKMDLSGAMDALARFKKNIRKKVIPISALNNEGLDSLVIEIYGKVKNAKEKSEENNS</sequence>
<dbReference type="GO" id="GO:0005737">
    <property type="term" value="C:cytoplasm"/>
    <property type="evidence" value="ECO:0007669"/>
    <property type="project" value="UniProtKB-SubCell"/>
</dbReference>
<dbReference type="PATRIC" id="fig|1609969.3.peg.2190"/>
<dbReference type="InterPro" id="IPR006074">
    <property type="entry name" value="GTP1-OBG_CS"/>
</dbReference>
<keyword evidence="6 8" id="KW-0460">Magnesium</keyword>
<feature type="binding site" evidence="8">
    <location>
        <position position="164"/>
    </location>
    <ligand>
        <name>Mg(2+)</name>
        <dbReference type="ChEBI" id="CHEBI:18420"/>
    </ligand>
</feature>
<dbReference type="InterPro" id="IPR006073">
    <property type="entry name" value="GTP-bd"/>
</dbReference>
<dbReference type="Gene3D" id="3.40.50.300">
    <property type="entry name" value="P-loop containing nucleotide triphosphate hydrolases"/>
    <property type="match status" value="1"/>
</dbReference>
<keyword evidence="4 8" id="KW-0547">Nucleotide-binding</keyword>
<dbReference type="EMBL" id="JYNY01000409">
    <property type="protein sequence ID" value="KJJ84059.1"/>
    <property type="molecule type" value="Genomic_DNA"/>
</dbReference>
<evidence type="ECO:0000256" key="2">
    <source>
        <dbReference type="ARBA" id="ARBA00022490"/>
    </source>
</evidence>
<dbReference type="InterPro" id="IPR045086">
    <property type="entry name" value="OBG_GTPase"/>
</dbReference>